<reference evidence="2" key="1">
    <citation type="journal article" date="2014" name="Proc. Natl. Acad. Sci. U.S.A.">
        <title>Extensive sampling of basidiomycete genomes demonstrates inadequacy of the white-rot/brown-rot paradigm for wood decay fungi.</title>
        <authorList>
            <person name="Riley R."/>
            <person name="Salamov A.A."/>
            <person name="Brown D.W."/>
            <person name="Nagy L.G."/>
            <person name="Floudas D."/>
            <person name="Held B.W."/>
            <person name="Levasseur A."/>
            <person name="Lombard V."/>
            <person name="Morin E."/>
            <person name="Otillar R."/>
            <person name="Lindquist E.A."/>
            <person name="Sun H."/>
            <person name="LaButti K.M."/>
            <person name="Schmutz J."/>
            <person name="Jabbour D."/>
            <person name="Luo H."/>
            <person name="Baker S.E."/>
            <person name="Pisabarro A.G."/>
            <person name="Walton J.D."/>
            <person name="Blanchette R.A."/>
            <person name="Henrissat B."/>
            <person name="Martin F."/>
            <person name="Cullen D."/>
            <person name="Hibbett D.S."/>
            <person name="Grigoriev I.V."/>
        </authorList>
    </citation>
    <scope>NUCLEOTIDE SEQUENCE [LARGE SCALE GENOMIC DNA]</scope>
    <source>
        <strain evidence="2">CBS 339.88</strain>
    </source>
</reference>
<organism evidence="1 2">
    <name type="scientific">Galerina marginata (strain CBS 339.88)</name>
    <dbReference type="NCBI Taxonomy" id="685588"/>
    <lineage>
        <taxon>Eukaryota</taxon>
        <taxon>Fungi</taxon>
        <taxon>Dikarya</taxon>
        <taxon>Basidiomycota</taxon>
        <taxon>Agaricomycotina</taxon>
        <taxon>Agaricomycetes</taxon>
        <taxon>Agaricomycetidae</taxon>
        <taxon>Agaricales</taxon>
        <taxon>Agaricineae</taxon>
        <taxon>Strophariaceae</taxon>
        <taxon>Galerina</taxon>
    </lineage>
</organism>
<dbReference type="STRING" id="685588.A0A067SGK3"/>
<protein>
    <recommendedName>
        <fullName evidence="3">TFIIS N-terminal domain-containing protein</fullName>
    </recommendedName>
</protein>
<dbReference type="AlphaFoldDB" id="A0A067SGK3"/>
<evidence type="ECO:0000313" key="1">
    <source>
        <dbReference type="EMBL" id="KDR65878.1"/>
    </source>
</evidence>
<dbReference type="HOGENOM" id="CLU_1240226_0_0_1"/>
<dbReference type="Proteomes" id="UP000027222">
    <property type="component" value="Unassembled WGS sequence"/>
</dbReference>
<dbReference type="EMBL" id="KL142431">
    <property type="protein sequence ID" value="KDR65878.1"/>
    <property type="molecule type" value="Genomic_DNA"/>
</dbReference>
<dbReference type="OrthoDB" id="62853at2759"/>
<accession>A0A067SGK3</accession>
<sequence>MSQEYSDEKLSVIRSAPEDALLSSRNPVYLELFKENEGLNATLSEIRELLSRHANFPAHPPDNLSLETVKKLTASVTMEPRIEPSDRQSQKIKDWRHTLQKTFLNSKAPAKAEDMPKMDRLFAMIEACNEMTVEQLDYSKIGKVMRHISVLEGHNIPPRDDEFKFRARAKVLFEKWLELVSGHHDRPTGTDANVKGNITIAGDTTNANLGSSIATQDCEPEAV</sequence>
<proteinExistence type="predicted"/>
<name>A0A067SGK3_GALM3</name>
<keyword evidence="2" id="KW-1185">Reference proteome</keyword>
<gene>
    <name evidence="1" type="ORF">GALMADRAFT_260082</name>
</gene>
<evidence type="ECO:0008006" key="3">
    <source>
        <dbReference type="Google" id="ProtNLM"/>
    </source>
</evidence>
<evidence type="ECO:0000313" key="2">
    <source>
        <dbReference type="Proteomes" id="UP000027222"/>
    </source>
</evidence>